<dbReference type="Pfam" id="PF01381">
    <property type="entry name" value="HTH_3"/>
    <property type="match status" value="1"/>
</dbReference>
<keyword evidence="4" id="KW-1185">Reference proteome</keyword>
<sequence length="363" mass="41620">MPIQNIIKERRKALGLTQEQVAEYLGVSTPAVNKWENGATNPDFALLPPLARLLQTDLNTLLCFHEEVTDQEIANFSNEVMKIIKQEGFDQGLSKVRKIIEEYPNSTKLIHNMVLLLEGAMIMTGMIPEEKEKYDEPINALYERAAQSNDERISSGARFMLASKYIAKENFEKAQEMLDLLPEPNVLDKRQLQASLLEKEGKTEEAEKIHERLLYWKVNEIWNLLLTLSELEQKAGSHLNAARFADICSQCAELFEFPDYHKIIPLFLTAASEKEEKKSISLIKSLLDSAEKTWKFSDTYLYRHLSGKEQAPDYNSLILTPLLKLLETDSRCEFLGKNEEYRALLSRYQSKISAAKRTRSPKS</sequence>
<dbReference type="PROSITE" id="PS50943">
    <property type="entry name" value="HTH_CROC1"/>
    <property type="match status" value="1"/>
</dbReference>
<feature type="domain" description="HTH cro/C1-type" evidence="2">
    <location>
        <begin position="7"/>
        <end position="61"/>
    </location>
</feature>
<dbReference type="SMART" id="SM00530">
    <property type="entry name" value="HTH_XRE"/>
    <property type="match status" value="1"/>
</dbReference>
<evidence type="ECO:0000313" key="3">
    <source>
        <dbReference type="EMBL" id="QNM06109.1"/>
    </source>
</evidence>
<reference evidence="3 4" key="1">
    <citation type="submission" date="2020-08" db="EMBL/GenBank/DDBJ databases">
        <authorList>
            <person name="Liu C."/>
            <person name="Sun Q."/>
        </authorList>
    </citation>
    <scope>NUCLEOTIDE SEQUENCE [LARGE SCALE GENOMIC DNA]</scope>
    <source>
        <strain evidence="3 4">NSJ-38</strain>
    </source>
</reference>
<dbReference type="GO" id="GO:0003677">
    <property type="term" value="F:DNA binding"/>
    <property type="evidence" value="ECO:0007669"/>
    <property type="project" value="UniProtKB-KW"/>
</dbReference>
<dbReference type="Proteomes" id="UP000515823">
    <property type="component" value="Chromosome"/>
</dbReference>
<accession>A0A7G9G5M7</accession>
<evidence type="ECO:0000259" key="2">
    <source>
        <dbReference type="PROSITE" id="PS50943"/>
    </source>
</evidence>
<keyword evidence="1" id="KW-0238">DNA-binding</keyword>
<dbReference type="SUPFAM" id="SSF47413">
    <property type="entry name" value="lambda repressor-like DNA-binding domains"/>
    <property type="match status" value="1"/>
</dbReference>
<gene>
    <name evidence="3" type="ORF">H9Q78_02815</name>
</gene>
<dbReference type="InterPro" id="IPR001387">
    <property type="entry name" value="Cro/C1-type_HTH"/>
</dbReference>
<dbReference type="RefSeq" id="WP_249303488.1">
    <property type="nucleotide sequence ID" value="NZ_CP060634.1"/>
</dbReference>
<dbReference type="Gene3D" id="1.10.260.40">
    <property type="entry name" value="lambda repressor-like DNA-binding domains"/>
    <property type="match status" value="1"/>
</dbReference>
<dbReference type="EMBL" id="CP060634">
    <property type="protein sequence ID" value="QNM06109.1"/>
    <property type="molecule type" value="Genomic_DNA"/>
</dbReference>
<dbReference type="InterPro" id="IPR010982">
    <property type="entry name" value="Lambda_DNA-bd_dom_sf"/>
</dbReference>
<dbReference type="AlphaFoldDB" id="A0A7G9G5M7"/>
<name>A0A7G9G5M7_9FIRM</name>
<evidence type="ECO:0000256" key="1">
    <source>
        <dbReference type="ARBA" id="ARBA00023125"/>
    </source>
</evidence>
<dbReference type="Gene3D" id="1.25.40.10">
    <property type="entry name" value="Tetratricopeptide repeat domain"/>
    <property type="match status" value="1"/>
</dbReference>
<dbReference type="PANTHER" id="PTHR46558">
    <property type="entry name" value="TRACRIPTIONAL REGULATORY PROTEIN-RELATED-RELATED"/>
    <property type="match status" value="1"/>
</dbReference>
<proteinExistence type="predicted"/>
<dbReference type="InterPro" id="IPR011990">
    <property type="entry name" value="TPR-like_helical_dom_sf"/>
</dbReference>
<dbReference type="KEGG" id="qdo:H9Q78_02815"/>
<dbReference type="PANTHER" id="PTHR46558:SF11">
    <property type="entry name" value="HTH-TYPE TRANSCRIPTIONAL REGULATOR XRE"/>
    <property type="match status" value="1"/>
</dbReference>
<organism evidence="3 4">
    <name type="scientific">Qiania dongpingensis</name>
    <dbReference type="NCBI Taxonomy" id="2763669"/>
    <lineage>
        <taxon>Bacteria</taxon>
        <taxon>Bacillati</taxon>
        <taxon>Bacillota</taxon>
        <taxon>Clostridia</taxon>
        <taxon>Lachnospirales</taxon>
        <taxon>Lachnospiraceae</taxon>
        <taxon>Qiania</taxon>
    </lineage>
</organism>
<dbReference type="CDD" id="cd00093">
    <property type="entry name" value="HTH_XRE"/>
    <property type="match status" value="1"/>
</dbReference>
<protein>
    <submittedName>
        <fullName evidence="3">Helix-turn-helix transcriptional regulator</fullName>
    </submittedName>
</protein>
<evidence type="ECO:0000313" key="4">
    <source>
        <dbReference type="Proteomes" id="UP000515823"/>
    </source>
</evidence>